<sequence>MLRVQSVVPQAVVSERHTTEKNPPQASRYYLTDDELIVQALVLPELRLNVEKGDILEVRQFEVKKAPRRKLPGQILFLGIYDCEIVERASAPSTSTEEGGFIREPQEPLPTSLRPVHKRQRSEAIHDSASLVPPLFKQPRPSASLSSTESSGDTNMEEPSGTQSSGDFETRTPSVATTQQRRQTLHEIDHSASPYSSEMPSKMPMAVEQERAPSYPTPELTNLADLPGLPPSTPVSLLVVVTWTGQTLLRNSQAFPPKRHVKLHDLSVSHLFSGVSLAAYIDAQNFKPERGTVALLQDVVMQQCGTGSGDVNTSHMLNAYANLPAKLEEKRQTLGWFVVDRDVLRQMGLGAKVEALRAWWDQREMKTGAASQLK</sequence>
<dbReference type="OrthoDB" id="1918685at2759"/>
<evidence type="ECO:0000313" key="2">
    <source>
        <dbReference type="EMBL" id="ETN46979.1"/>
    </source>
</evidence>
<feature type="compositionally biased region" description="Polar residues" evidence="1">
    <location>
        <begin position="160"/>
        <end position="182"/>
    </location>
</feature>
<gene>
    <name evidence="2" type="ORF">HMPREF1541_01169</name>
</gene>
<dbReference type="VEuPathDB" id="FungiDB:HMPREF1541_01169"/>
<reference evidence="2 3" key="1">
    <citation type="submission" date="2013-03" db="EMBL/GenBank/DDBJ databases">
        <title>The Genome Sequence of Phialophora europaea CBS 101466.</title>
        <authorList>
            <consortium name="The Broad Institute Genomics Platform"/>
            <person name="Cuomo C."/>
            <person name="de Hoog S."/>
            <person name="Gorbushina A."/>
            <person name="Walker B."/>
            <person name="Young S.K."/>
            <person name="Zeng Q."/>
            <person name="Gargeya S."/>
            <person name="Fitzgerald M."/>
            <person name="Haas B."/>
            <person name="Abouelleil A."/>
            <person name="Allen A.W."/>
            <person name="Alvarado L."/>
            <person name="Arachchi H.M."/>
            <person name="Berlin A.M."/>
            <person name="Chapman S.B."/>
            <person name="Gainer-Dewar J."/>
            <person name="Goldberg J."/>
            <person name="Griggs A."/>
            <person name="Gujja S."/>
            <person name="Hansen M."/>
            <person name="Howarth C."/>
            <person name="Imamovic A."/>
            <person name="Ireland A."/>
            <person name="Larimer J."/>
            <person name="McCowan C."/>
            <person name="Murphy C."/>
            <person name="Pearson M."/>
            <person name="Poon T.W."/>
            <person name="Priest M."/>
            <person name="Roberts A."/>
            <person name="Saif S."/>
            <person name="Shea T."/>
            <person name="Sisk P."/>
            <person name="Sykes S."/>
            <person name="Wortman J."/>
            <person name="Nusbaum C."/>
            <person name="Birren B."/>
        </authorList>
    </citation>
    <scope>NUCLEOTIDE SEQUENCE [LARGE SCALE GENOMIC DNA]</scope>
    <source>
        <strain evidence="2 3">CBS 101466</strain>
    </source>
</reference>
<name>W2SGI2_CYPE1</name>
<dbReference type="AlphaFoldDB" id="W2SGI2"/>
<proteinExistence type="predicted"/>
<dbReference type="EMBL" id="KB822711">
    <property type="protein sequence ID" value="ETN46979.1"/>
    <property type="molecule type" value="Genomic_DNA"/>
</dbReference>
<dbReference type="InParanoid" id="W2SGI2"/>
<dbReference type="RefSeq" id="XP_008711691.1">
    <property type="nucleotide sequence ID" value="XM_008713469.1"/>
</dbReference>
<dbReference type="eggNOG" id="ENOG502SGAA">
    <property type="taxonomic scope" value="Eukaryota"/>
</dbReference>
<feature type="compositionally biased region" description="Polar residues" evidence="1">
    <location>
        <begin position="141"/>
        <end position="154"/>
    </location>
</feature>
<protein>
    <submittedName>
        <fullName evidence="2">Uncharacterized protein</fullName>
    </submittedName>
</protein>
<dbReference type="HOGENOM" id="CLU_739713_0_0_1"/>
<dbReference type="Proteomes" id="UP000030752">
    <property type="component" value="Unassembled WGS sequence"/>
</dbReference>
<keyword evidence="3" id="KW-1185">Reference proteome</keyword>
<accession>W2SGI2</accession>
<evidence type="ECO:0000313" key="3">
    <source>
        <dbReference type="Proteomes" id="UP000030752"/>
    </source>
</evidence>
<evidence type="ECO:0000256" key="1">
    <source>
        <dbReference type="SAM" id="MobiDB-lite"/>
    </source>
</evidence>
<organism evidence="2 3">
    <name type="scientific">Cyphellophora europaea (strain CBS 101466)</name>
    <name type="common">Phialophora europaea</name>
    <dbReference type="NCBI Taxonomy" id="1220924"/>
    <lineage>
        <taxon>Eukaryota</taxon>
        <taxon>Fungi</taxon>
        <taxon>Dikarya</taxon>
        <taxon>Ascomycota</taxon>
        <taxon>Pezizomycotina</taxon>
        <taxon>Eurotiomycetes</taxon>
        <taxon>Chaetothyriomycetidae</taxon>
        <taxon>Chaetothyriales</taxon>
        <taxon>Cyphellophoraceae</taxon>
        <taxon>Cyphellophora</taxon>
    </lineage>
</organism>
<dbReference type="GeneID" id="19968508"/>
<feature type="region of interest" description="Disordered" evidence="1">
    <location>
        <begin position="91"/>
        <end position="201"/>
    </location>
</feature>